<name>A0A7K3M575_9ACTN</name>
<feature type="domain" description="Transcription regulator PadR N-terminal" evidence="1">
    <location>
        <begin position="14"/>
        <end position="87"/>
    </location>
</feature>
<dbReference type="PANTHER" id="PTHR33169">
    <property type="entry name" value="PADR-FAMILY TRANSCRIPTIONAL REGULATOR"/>
    <property type="match status" value="1"/>
</dbReference>
<dbReference type="EMBL" id="WLZY01000005">
    <property type="protein sequence ID" value="NDL58395.1"/>
    <property type="molecule type" value="Genomic_DNA"/>
</dbReference>
<dbReference type="PANTHER" id="PTHR33169:SF27">
    <property type="entry name" value="TRANSCRIPTIONAL REGULATOR PADR FAMILY PROTEIN"/>
    <property type="match status" value="1"/>
</dbReference>
<dbReference type="Gene3D" id="1.10.10.10">
    <property type="entry name" value="Winged helix-like DNA-binding domain superfamily/Winged helix DNA-binding domain"/>
    <property type="match status" value="1"/>
</dbReference>
<dbReference type="InterPro" id="IPR036390">
    <property type="entry name" value="WH_DNA-bd_sf"/>
</dbReference>
<dbReference type="SUPFAM" id="SSF46785">
    <property type="entry name" value="Winged helix' DNA-binding domain"/>
    <property type="match status" value="1"/>
</dbReference>
<dbReference type="InterPro" id="IPR005149">
    <property type="entry name" value="Tscrpt_reg_PadR_N"/>
</dbReference>
<dbReference type="Proteomes" id="UP000460435">
    <property type="component" value="Unassembled WGS sequence"/>
</dbReference>
<comment type="caution">
    <text evidence="2">The sequence shown here is derived from an EMBL/GenBank/DDBJ whole genome shotgun (WGS) entry which is preliminary data.</text>
</comment>
<gene>
    <name evidence="2" type="ORF">F7O44_15105</name>
</gene>
<protein>
    <submittedName>
        <fullName evidence="2">PadR family transcriptional regulator</fullName>
    </submittedName>
</protein>
<dbReference type="InterPro" id="IPR052509">
    <property type="entry name" value="Metal_resp_DNA-bind_regulator"/>
</dbReference>
<evidence type="ECO:0000313" key="2">
    <source>
        <dbReference type="EMBL" id="NDL58395.1"/>
    </source>
</evidence>
<dbReference type="RefSeq" id="WP_162451107.1">
    <property type="nucleotide sequence ID" value="NZ_WLZY01000005.1"/>
</dbReference>
<evidence type="ECO:0000313" key="3">
    <source>
        <dbReference type="Proteomes" id="UP000460435"/>
    </source>
</evidence>
<accession>A0A7K3M575</accession>
<evidence type="ECO:0000259" key="1">
    <source>
        <dbReference type="Pfam" id="PF03551"/>
    </source>
</evidence>
<keyword evidence="3" id="KW-1185">Reference proteome</keyword>
<sequence>MASKRPSNPLALAVLTLLSEKPMHPYEMSSTLRERQKEESIKLNFGSLYSVVVSLEKRELIEATETIREGNRPERTVYRISGAGKTMMVEWLSDLLSTPVKEFPQFEAALSLMPALPPDDVISLLERRLAQQQETYQANKTLLDKGKALGMPRVFSIEHEYELALLNAEIEFLRQLIDDMRSGTLSGLKGWRRMAELRSAGMPMEEIEAVISDEFKEDFAWLEHLDELR</sequence>
<dbReference type="Pfam" id="PF03551">
    <property type="entry name" value="PadR"/>
    <property type="match status" value="1"/>
</dbReference>
<dbReference type="InterPro" id="IPR036388">
    <property type="entry name" value="WH-like_DNA-bd_sf"/>
</dbReference>
<reference evidence="2 3" key="1">
    <citation type="submission" date="2019-11" db="EMBL/GenBank/DDBJ databases">
        <authorList>
            <person name="Li X.-J."/>
            <person name="Feng X.-M."/>
        </authorList>
    </citation>
    <scope>NUCLEOTIDE SEQUENCE [LARGE SCALE GENOMIC DNA]</scope>
    <source>
        <strain evidence="2 3">XMNu-373</strain>
    </source>
</reference>
<dbReference type="AlphaFoldDB" id="A0A7K3M575"/>
<organism evidence="2 3">
    <name type="scientific">Phytoactinopolyspora mesophila</name>
    <dbReference type="NCBI Taxonomy" id="2650750"/>
    <lineage>
        <taxon>Bacteria</taxon>
        <taxon>Bacillati</taxon>
        <taxon>Actinomycetota</taxon>
        <taxon>Actinomycetes</taxon>
        <taxon>Jiangellales</taxon>
        <taxon>Jiangellaceae</taxon>
        <taxon>Phytoactinopolyspora</taxon>
    </lineage>
</organism>
<proteinExistence type="predicted"/>